<evidence type="ECO:0000256" key="1">
    <source>
        <dbReference type="SAM" id="Phobius"/>
    </source>
</evidence>
<evidence type="ECO:0000313" key="3">
    <source>
        <dbReference type="Proteomes" id="UP000298616"/>
    </source>
</evidence>
<feature type="transmembrane region" description="Helical" evidence="1">
    <location>
        <begin position="65"/>
        <end position="89"/>
    </location>
</feature>
<protein>
    <submittedName>
        <fullName evidence="2">Uncharacterized protein</fullName>
    </submittedName>
</protein>
<gene>
    <name evidence="2" type="ORF">DCC35_05060</name>
</gene>
<dbReference type="EMBL" id="CP028923">
    <property type="protein sequence ID" value="QCK14157.1"/>
    <property type="molecule type" value="Genomic_DNA"/>
</dbReference>
<name>A0A4D7JHH5_9BACT</name>
<keyword evidence="1" id="KW-0812">Transmembrane</keyword>
<dbReference type="AlphaFoldDB" id="A0A4D7JHH5"/>
<keyword evidence="3" id="KW-1185">Reference proteome</keyword>
<feature type="transmembrane region" description="Helical" evidence="1">
    <location>
        <begin position="7"/>
        <end position="30"/>
    </location>
</feature>
<reference evidence="2 3" key="1">
    <citation type="submission" date="2018-04" db="EMBL/GenBank/DDBJ databases">
        <title>Complete genome uncultured novel isolate.</title>
        <authorList>
            <person name="Merlino G."/>
        </authorList>
    </citation>
    <scope>NUCLEOTIDE SEQUENCE [LARGE SCALE GENOMIC DNA]</scope>
    <source>
        <strain evidence="3">R1DC9</strain>
    </source>
</reference>
<dbReference type="KEGG" id="fpf:DCC35_05060"/>
<accession>A0A4D7JHH5</accession>
<organism evidence="2 3">
    <name type="scientific">Mangrovivirga cuniculi</name>
    <dbReference type="NCBI Taxonomy" id="2715131"/>
    <lineage>
        <taxon>Bacteria</taxon>
        <taxon>Pseudomonadati</taxon>
        <taxon>Bacteroidota</taxon>
        <taxon>Cytophagia</taxon>
        <taxon>Cytophagales</taxon>
        <taxon>Mangrovivirgaceae</taxon>
        <taxon>Mangrovivirga</taxon>
    </lineage>
</organism>
<feature type="transmembrane region" description="Helical" evidence="1">
    <location>
        <begin position="321"/>
        <end position="338"/>
    </location>
</feature>
<sequence length="352" mass="41129">MSDLPKIALNFFVNLVFILTTTFLLLVILYSSDTISTVPAEMVDDFTIWSGIADYSQYADSWNHLAIVAILSGITLLWSLISIFTELFFKKYILTNKKSKRIGFWLLHKLTVSVLTLGAILIFCNLTLMAYEVKKSYEYKELKAGRYPTVVTIKKGLGESDEETWHNIRSIVNAAVNVYDSGHVKYFYIMSDSLTDSTFTNYASKEISRQTGVRERYITINRDDKTLYDGLINFIDHNRNKRVIFVGNKYLLDKLVIMARYYEILPLSISVQGKINTKIFFNEFLDRTKFFFDVFLFDQQPFFKLIKKRDDIRYYEPKHQALVAATMILFLATLLFFFRSCKFVFHSYNVYD</sequence>
<keyword evidence="1" id="KW-1133">Transmembrane helix</keyword>
<evidence type="ECO:0000313" key="2">
    <source>
        <dbReference type="EMBL" id="QCK14157.1"/>
    </source>
</evidence>
<feature type="transmembrane region" description="Helical" evidence="1">
    <location>
        <begin position="110"/>
        <end position="131"/>
    </location>
</feature>
<proteinExistence type="predicted"/>
<dbReference type="RefSeq" id="WP_137089751.1">
    <property type="nucleotide sequence ID" value="NZ_CP028923.1"/>
</dbReference>
<dbReference type="Proteomes" id="UP000298616">
    <property type="component" value="Chromosome"/>
</dbReference>
<keyword evidence="1" id="KW-0472">Membrane</keyword>